<evidence type="ECO:0000256" key="1">
    <source>
        <dbReference type="ARBA" id="ARBA00004141"/>
    </source>
</evidence>
<dbReference type="EMBL" id="CAEUNI010000036">
    <property type="protein sequence ID" value="CAB4371347.1"/>
    <property type="molecule type" value="Genomic_DNA"/>
</dbReference>
<feature type="domain" description="RDD" evidence="6">
    <location>
        <begin position="1"/>
        <end position="92"/>
    </location>
</feature>
<keyword evidence="3 5" id="KW-1133">Transmembrane helix</keyword>
<evidence type="ECO:0000313" key="8">
    <source>
        <dbReference type="EMBL" id="CAB4621474.1"/>
    </source>
</evidence>
<feature type="transmembrane region" description="Helical" evidence="5">
    <location>
        <begin position="82"/>
        <end position="98"/>
    </location>
</feature>
<name>A0A6J6ID07_9ZZZZ</name>
<dbReference type="Pfam" id="PF06271">
    <property type="entry name" value="RDD"/>
    <property type="match status" value="1"/>
</dbReference>
<evidence type="ECO:0000313" key="7">
    <source>
        <dbReference type="EMBL" id="CAB4371347.1"/>
    </source>
</evidence>
<dbReference type="InterPro" id="IPR010432">
    <property type="entry name" value="RDD"/>
</dbReference>
<proteinExistence type="predicted"/>
<keyword evidence="4 5" id="KW-0472">Membrane</keyword>
<evidence type="ECO:0000256" key="4">
    <source>
        <dbReference type="ARBA" id="ARBA00023136"/>
    </source>
</evidence>
<evidence type="ECO:0000256" key="2">
    <source>
        <dbReference type="ARBA" id="ARBA00022692"/>
    </source>
</evidence>
<evidence type="ECO:0000256" key="3">
    <source>
        <dbReference type="ARBA" id="ARBA00022989"/>
    </source>
</evidence>
<keyword evidence="2 5" id="KW-0812">Transmembrane</keyword>
<evidence type="ECO:0000256" key="5">
    <source>
        <dbReference type="SAM" id="Phobius"/>
    </source>
</evidence>
<dbReference type="AlphaFoldDB" id="A0A6J6ID07"/>
<dbReference type="EMBL" id="CAEZVH010000017">
    <property type="protein sequence ID" value="CAB4621474.1"/>
    <property type="molecule type" value="Genomic_DNA"/>
</dbReference>
<organism evidence="8">
    <name type="scientific">freshwater metagenome</name>
    <dbReference type="NCBI Taxonomy" id="449393"/>
    <lineage>
        <taxon>unclassified sequences</taxon>
        <taxon>metagenomes</taxon>
        <taxon>ecological metagenomes</taxon>
    </lineage>
</organism>
<evidence type="ECO:0000259" key="6">
    <source>
        <dbReference type="Pfam" id="PF06271"/>
    </source>
</evidence>
<protein>
    <submittedName>
        <fullName evidence="8">Unannotated protein</fullName>
    </submittedName>
</protein>
<feature type="transmembrane region" description="Helical" evidence="5">
    <location>
        <begin position="41"/>
        <end position="61"/>
    </location>
</feature>
<accession>A0A6J6ID07</accession>
<dbReference type="GO" id="GO:0016020">
    <property type="term" value="C:membrane"/>
    <property type="evidence" value="ECO:0007669"/>
    <property type="project" value="UniProtKB-SubCell"/>
</dbReference>
<gene>
    <name evidence="8" type="ORF">UFOPK1951_00258</name>
    <name evidence="7" type="ORF">UFOPK4182_00479</name>
</gene>
<reference evidence="8" key="1">
    <citation type="submission" date="2020-05" db="EMBL/GenBank/DDBJ databases">
        <authorList>
            <person name="Chiriac C."/>
            <person name="Salcher M."/>
            <person name="Ghai R."/>
            <person name="Kavagutti S V."/>
        </authorList>
    </citation>
    <scope>NUCLEOTIDE SEQUENCE</scope>
</reference>
<feature type="transmembrane region" description="Helical" evidence="5">
    <location>
        <begin position="12"/>
        <end position="29"/>
    </location>
</feature>
<comment type="subcellular location">
    <subcellularLocation>
        <location evidence="1">Membrane</location>
        <topology evidence="1">Multi-pass membrane protein</topology>
    </subcellularLocation>
</comment>
<sequence length="118" mass="13305">MGRRFGAITLDWLASYLIAIVFFSGPGTFLERTARAGTPALILFFTEYFLLITLQGASAGHRIFRMRIVNFEDGGRPTIRQALIRSILMVIVITAITYDENGRGIHERFSKTKIVLTH</sequence>